<protein>
    <recommendedName>
        <fullName evidence="1">Sm domain-containing protein</fullName>
    </recommendedName>
</protein>
<sequence length="114" mass="12617">MATEAAKSPASNERAVPWLSQFIGRNLRIHVNDKRMFVGQMKCADRDRNIILALTQEYRPPTESAIKSAITESGNPSVQLPLTSRYVGLVVVPGEYITKIEYEESTFGPGPVPL</sequence>
<comment type="caution">
    <text evidence="2">The sequence shown here is derived from an EMBL/GenBank/DDBJ whole genome shotgun (WGS) entry which is preliminary data.</text>
</comment>
<keyword evidence="3" id="KW-1185">Reference proteome</keyword>
<dbReference type="PANTHER" id="PTHR10701">
    <property type="entry name" value="SMALL NUCLEAR RIBONUCLEOPROTEIN-ASSOCIATED PROTEIN B AND N"/>
    <property type="match status" value="1"/>
</dbReference>
<dbReference type="SUPFAM" id="SSF50182">
    <property type="entry name" value="Sm-like ribonucleoproteins"/>
    <property type="match status" value="1"/>
</dbReference>
<dbReference type="EMBL" id="ML978793">
    <property type="protein sequence ID" value="KAF2083388.1"/>
    <property type="molecule type" value="Genomic_DNA"/>
</dbReference>
<dbReference type="InterPro" id="IPR034110">
    <property type="entry name" value="LSMD1_Sm"/>
</dbReference>
<evidence type="ECO:0000259" key="1">
    <source>
        <dbReference type="Pfam" id="PF01423"/>
    </source>
</evidence>
<name>A0A9P4HMQ9_9PEZI</name>
<dbReference type="AlphaFoldDB" id="A0A9P4HMQ9"/>
<dbReference type="Gene3D" id="2.30.30.100">
    <property type="match status" value="1"/>
</dbReference>
<feature type="domain" description="Sm" evidence="1">
    <location>
        <begin position="19"/>
        <end position="100"/>
    </location>
</feature>
<dbReference type="GO" id="GO:0031417">
    <property type="term" value="C:NatC complex"/>
    <property type="evidence" value="ECO:0007669"/>
    <property type="project" value="InterPro"/>
</dbReference>
<dbReference type="InterPro" id="IPR050914">
    <property type="entry name" value="snRNP_SmB/NAA38-like"/>
</dbReference>
<dbReference type="CDD" id="cd06168">
    <property type="entry name" value="LSMD1"/>
    <property type="match status" value="1"/>
</dbReference>
<accession>A0A9P4HMQ9</accession>
<dbReference type="Proteomes" id="UP000799776">
    <property type="component" value="Unassembled WGS sequence"/>
</dbReference>
<dbReference type="PANTHER" id="PTHR10701:SF5">
    <property type="entry name" value="N-ALPHA-ACETYLTRANSFERASE 38, NATC AUXILIARY SUBUNIT"/>
    <property type="match status" value="1"/>
</dbReference>
<proteinExistence type="predicted"/>
<gene>
    <name evidence="2" type="ORF">K490DRAFT_51816</name>
</gene>
<dbReference type="InterPro" id="IPR001163">
    <property type="entry name" value="Sm_dom_euk/arc"/>
</dbReference>
<evidence type="ECO:0000313" key="3">
    <source>
        <dbReference type="Proteomes" id="UP000799776"/>
    </source>
</evidence>
<organism evidence="2 3">
    <name type="scientific">Saccharata proteae CBS 121410</name>
    <dbReference type="NCBI Taxonomy" id="1314787"/>
    <lineage>
        <taxon>Eukaryota</taxon>
        <taxon>Fungi</taxon>
        <taxon>Dikarya</taxon>
        <taxon>Ascomycota</taxon>
        <taxon>Pezizomycotina</taxon>
        <taxon>Dothideomycetes</taxon>
        <taxon>Dothideomycetes incertae sedis</taxon>
        <taxon>Botryosphaeriales</taxon>
        <taxon>Saccharataceae</taxon>
        <taxon>Saccharata</taxon>
    </lineage>
</organism>
<evidence type="ECO:0000313" key="2">
    <source>
        <dbReference type="EMBL" id="KAF2083388.1"/>
    </source>
</evidence>
<dbReference type="Pfam" id="PF01423">
    <property type="entry name" value="LSM"/>
    <property type="match status" value="1"/>
</dbReference>
<dbReference type="OrthoDB" id="368909at2759"/>
<reference evidence="2" key="1">
    <citation type="journal article" date="2020" name="Stud. Mycol.">
        <title>101 Dothideomycetes genomes: a test case for predicting lifestyles and emergence of pathogens.</title>
        <authorList>
            <person name="Haridas S."/>
            <person name="Albert R."/>
            <person name="Binder M."/>
            <person name="Bloem J."/>
            <person name="Labutti K."/>
            <person name="Salamov A."/>
            <person name="Andreopoulos B."/>
            <person name="Baker S."/>
            <person name="Barry K."/>
            <person name="Bills G."/>
            <person name="Bluhm B."/>
            <person name="Cannon C."/>
            <person name="Castanera R."/>
            <person name="Culley D."/>
            <person name="Daum C."/>
            <person name="Ezra D."/>
            <person name="Gonzalez J."/>
            <person name="Henrissat B."/>
            <person name="Kuo A."/>
            <person name="Liang C."/>
            <person name="Lipzen A."/>
            <person name="Lutzoni F."/>
            <person name="Magnuson J."/>
            <person name="Mondo S."/>
            <person name="Nolan M."/>
            <person name="Ohm R."/>
            <person name="Pangilinan J."/>
            <person name="Park H.-J."/>
            <person name="Ramirez L."/>
            <person name="Alfaro M."/>
            <person name="Sun H."/>
            <person name="Tritt A."/>
            <person name="Yoshinaga Y."/>
            <person name="Zwiers L.-H."/>
            <person name="Turgeon B."/>
            <person name="Goodwin S."/>
            <person name="Spatafora J."/>
            <person name="Crous P."/>
            <person name="Grigoriev I."/>
        </authorList>
    </citation>
    <scope>NUCLEOTIDE SEQUENCE</scope>
    <source>
        <strain evidence="2">CBS 121410</strain>
    </source>
</reference>
<dbReference type="InterPro" id="IPR010920">
    <property type="entry name" value="LSM_dom_sf"/>
</dbReference>